<sequence>MLRRKKVAHDDAEGRSHQNPSAIPSSTRMRNVTVKGVFVLGKYRDWMRYLFVR</sequence>
<protein>
    <submittedName>
        <fullName evidence="2">Uncharacterized protein</fullName>
    </submittedName>
</protein>
<dbReference type="EMBL" id="MU006220">
    <property type="protein sequence ID" value="KAF2830083.1"/>
    <property type="molecule type" value="Genomic_DNA"/>
</dbReference>
<organism evidence="2 3">
    <name type="scientific">Ophiobolus disseminans</name>
    <dbReference type="NCBI Taxonomy" id="1469910"/>
    <lineage>
        <taxon>Eukaryota</taxon>
        <taxon>Fungi</taxon>
        <taxon>Dikarya</taxon>
        <taxon>Ascomycota</taxon>
        <taxon>Pezizomycotina</taxon>
        <taxon>Dothideomycetes</taxon>
        <taxon>Pleosporomycetidae</taxon>
        <taxon>Pleosporales</taxon>
        <taxon>Pleosporineae</taxon>
        <taxon>Phaeosphaeriaceae</taxon>
        <taxon>Ophiobolus</taxon>
    </lineage>
</organism>
<feature type="compositionally biased region" description="Polar residues" evidence="1">
    <location>
        <begin position="17"/>
        <end position="27"/>
    </location>
</feature>
<accession>A0A6A7AAA2</accession>
<dbReference type="AlphaFoldDB" id="A0A6A7AAA2"/>
<evidence type="ECO:0000256" key="1">
    <source>
        <dbReference type="SAM" id="MobiDB-lite"/>
    </source>
</evidence>
<name>A0A6A7AAA2_9PLEO</name>
<reference evidence="2" key="1">
    <citation type="journal article" date="2020" name="Stud. Mycol.">
        <title>101 Dothideomycetes genomes: a test case for predicting lifestyles and emergence of pathogens.</title>
        <authorList>
            <person name="Haridas S."/>
            <person name="Albert R."/>
            <person name="Binder M."/>
            <person name="Bloem J."/>
            <person name="Labutti K."/>
            <person name="Salamov A."/>
            <person name="Andreopoulos B."/>
            <person name="Baker S."/>
            <person name="Barry K."/>
            <person name="Bills G."/>
            <person name="Bluhm B."/>
            <person name="Cannon C."/>
            <person name="Castanera R."/>
            <person name="Culley D."/>
            <person name="Daum C."/>
            <person name="Ezra D."/>
            <person name="Gonzalez J."/>
            <person name="Henrissat B."/>
            <person name="Kuo A."/>
            <person name="Liang C."/>
            <person name="Lipzen A."/>
            <person name="Lutzoni F."/>
            <person name="Magnuson J."/>
            <person name="Mondo S."/>
            <person name="Nolan M."/>
            <person name="Ohm R."/>
            <person name="Pangilinan J."/>
            <person name="Park H.-J."/>
            <person name="Ramirez L."/>
            <person name="Alfaro M."/>
            <person name="Sun H."/>
            <person name="Tritt A."/>
            <person name="Yoshinaga Y."/>
            <person name="Zwiers L.-H."/>
            <person name="Turgeon B."/>
            <person name="Goodwin S."/>
            <person name="Spatafora J."/>
            <person name="Crous P."/>
            <person name="Grigoriev I."/>
        </authorList>
    </citation>
    <scope>NUCLEOTIDE SEQUENCE</scope>
    <source>
        <strain evidence="2">CBS 113818</strain>
    </source>
</reference>
<dbReference type="Proteomes" id="UP000799424">
    <property type="component" value="Unassembled WGS sequence"/>
</dbReference>
<evidence type="ECO:0000313" key="2">
    <source>
        <dbReference type="EMBL" id="KAF2830083.1"/>
    </source>
</evidence>
<evidence type="ECO:0000313" key="3">
    <source>
        <dbReference type="Proteomes" id="UP000799424"/>
    </source>
</evidence>
<gene>
    <name evidence="2" type="ORF">CC86DRAFT_367958</name>
</gene>
<keyword evidence="3" id="KW-1185">Reference proteome</keyword>
<feature type="region of interest" description="Disordered" evidence="1">
    <location>
        <begin position="1"/>
        <end position="27"/>
    </location>
</feature>
<proteinExistence type="predicted"/>